<sequence length="37" mass="4117">MASDCFTQAESPVYPPGKSPDKTWCCNDRLNAPLLFL</sequence>
<evidence type="ECO:0000256" key="1">
    <source>
        <dbReference type="SAM" id="MobiDB-lite"/>
    </source>
</evidence>
<evidence type="ECO:0000313" key="3">
    <source>
        <dbReference type="Proteomes" id="UP000195221"/>
    </source>
</evidence>
<gene>
    <name evidence="2" type="ORF">PAMC26577_37455</name>
</gene>
<protein>
    <submittedName>
        <fullName evidence="2">Uncharacterized protein</fullName>
    </submittedName>
</protein>
<name>A0A242M5V5_CABSO</name>
<organism evidence="2 3">
    <name type="scientific">Caballeronia sordidicola</name>
    <name type="common">Burkholderia sordidicola</name>
    <dbReference type="NCBI Taxonomy" id="196367"/>
    <lineage>
        <taxon>Bacteria</taxon>
        <taxon>Pseudomonadati</taxon>
        <taxon>Pseudomonadota</taxon>
        <taxon>Betaproteobacteria</taxon>
        <taxon>Burkholderiales</taxon>
        <taxon>Burkholderiaceae</taxon>
        <taxon>Caballeronia</taxon>
    </lineage>
</organism>
<reference evidence="2 3" key="1">
    <citation type="submission" date="2017-03" db="EMBL/GenBank/DDBJ databases">
        <title>Genome analysis of strain PAMC 26577.</title>
        <authorList>
            <person name="Oh H.-M."/>
            <person name="Yang J.-A."/>
        </authorList>
    </citation>
    <scope>NUCLEOTIDE SEQUENCE [LARGE SCALE GENOMIC DNA]</scope>
    <source>
        <strain evidence="2 3">PAMC 26577</strain>
    </source>
</reference>
<dbReference type="Proteomes" id="UP000195221">
    <property type="component" value="Unassembled WGS sequence"/>
</dbReference>
<feature type="compositionally biased region" description="Polar residues" evidence="1">
    <location>
        <begin position="1"/>
        <end position="10"/>
    </location>
</feature>
<accession>A0A242M5V5</accession>
<proteinExistence type="predicted"/>
<comment type="caution">
    <text evidence="2">The sequence shown here is derived from an EMBL/GenBank/DDBJ whole genome shotgun (WGS) entry which is preliminary data.</text>
</comment>
<feature type="region of interest" description="Disordered" evidence="1">
    <location>
        <begin position="1"/>
        <end position="20"/>
    </location>
</feature>
<dbReference type="AlphaFoldDB" id="A0A242M5V5"/>
<dbReference type="EMBL" id="NBTZ01000159">
    <property type="protein sequence ID" value="OTP66579.1"/>
    <property type="molecule type" value="Genomic_DNA"/>
</dbReference>
<evidence type="ECO:0000313" key="2">
    <source>
        <dbReference type="EMBL" id="OTP66579.1"/>
    </source>
</evidence>